<dbReference type="OrthoDB" id="4849794at2759"/>
<keyword evidence="2" id="KW-0732">Signal</keyword>
<keyword evidence="5" id="KW-1185">Reference proteome</keyword>
<comment type="caution">
    <text evidence="4">The sequence shown here is derived from an EMBL/GenBank/DDBJ whole genome shotgun (WGS) entry which is preliminary data.</text>
</comment>
<feature type="domain" description="Gylcosyl hydrolase 115 C-terminal" evidence="3">
    <location>
        <begin position="821"/>
        <end position="995"/>
    </location>
</feature>
<dbReference type="PANTHER" id="PTHR37842:SF2">
    <property type="entry name" value="GYLCOSYL HYDROLASE 115 C-TERMINAL DOMAIN-CONTAINING PROTEIN"/>
    <property type="match status" value="1"/>
</dbReference>
<evidence type="ECO:0000259" key="3">
    <source>
        <dbReference type="Pfam" id="PF17829"/>
    </source>
</evidence>
<evidence type="ECO:0000256" key="1">
    <source>
        <dbReference type="ARBA" id="ARBA00022801"/>
    </source>
</evidence>
<dbReference type="EMBL" id="NLAX01000008">
    <property type="protein sequence ID" value="PKS10894.1"/>
    <property type="molecule type" value="Genomic_DNA"/>
</dbReference>
<dbReference type="InterPro" id="IPR041437">
    <property type="entry name" value="GH115_C"/>
</dbReference>
<dbReference type="InterPro" id="IPR042301">
    <property type="entry name" value="GH115_sf"/>
</dbReference>
<dbReference type="Pfam" id="PF15979">
    <property type="entry name" value="Glyco_hydro_115"/>
    <property type="match status" value="1"/>
</dbReference>
<dbReference type="Gene3D" id="1.20.58.2150">
    <property type="match status" value="1"/>
</dbReference>
<feature type="signal peptide" evidence="2">
    <location>
        <begin position="1"/>
        <end position="24"/>
    </location>
</feature>
<dbReference type="InterPro" id="IPR029018">
    <property type="entry name" value="Hex-like_dom2"/>
</dbReference>
<dbReference type="InterPro" id="IPR031924">
    <property type="entry name" value="GH115"/>
</dbReference>
<name>A0A2N3NEN6_9PEZI</name>
<sequence length="1003" mass="109925">MFGGLRLAATVALSLVASFPSALAQNATVPSWLLFDAEASGLQLASAGKPPALFVSAGDFTGVKRATDDLAEDFNRVLGTKATVSDGTALPEAGSPAIVIGTIGKSALVDELIAAGKVDVSQIEGKWESYVTQVVSNDADEPVALVIAGSDIRGTIFGIYDISEQIGVSPFYWWADVNPTKRESIIAPLEPKVQGPPSVKFRGIFLNDEAPGLTNWAAENYPRSQYGNPFNSDFYARVFELILRLKGNYLWPAMWNSMFYLDDPKNGPLANDFGIFMGTSHHEPMARADKEQGRFCQGNWDWGSNRNNVQKFMSEGVSRAKDWYTIYTVGMRGSGDAASATLNSKSMEEVIKFQESTLQSTIGGDLADIPHSWMMYKEVPGYWQKGMDVSDTVTLCWTDDNRGNIRRIPTAKENERVGGSGMYYHFDYVGSPRNYKWINTMQQQKTWEQMALAYERGIDRIWIVNVGDLKPMELPIYHFMSMAYDMTKFKQPTDTDRWTVEWAAREWNADVAQETADIMNKYGMLCARRKYEDLSITPFAFHATNYDEAEKNYAEWEALVVRAQAVYDSLPEDDQVSYFEIVLHPVLAGKTVFEIYSKAAIGARYAKEHSYRADEMAQEARDAFEEDKAITARYHGLLGGKWNRMLEQTHIGYNNWQEPAQNSMPPLSTVGGGGGGGFGWGFPGNGGGGGGGGGKLLGIGIQYSDNAATDATTVNLPPMNQYMSPDEDRYIDVFMREKGSLSYTITSNVTYVTVTNESGDISTDGPSSRTRSIITVDWEQVPDGDSAAELVVEVTTPANSPGATVIVPLRKMQAPPADFLGHVESEGVVSLEANHFSAVTDGADNATYAIIPNYGRTLAGIKLWPVTTPSQEPATGPAVTFPFWTYRQAANAKVTVYLSASENADSEHANRYAVALDDGTPSVVQPVPWASDAGQEPPGWESAVTRNAWIKDSQLGALSPGKHELKLWLLEPTMVATKIVIDLGGVAASELGPPESYRVVAER</sequence>
<dbReference type="STRING" id="41688.A0A2N3NEN6"/>
<dbReference type="PANTHER" id="PTHR37842">
    <property type="match status" value="1"/>
</dbReference>
<feature type="chain" id="PRO_5014962898" description="Gylcosyl hydrolase 115 C-terminal domain-containing protein" evidence="2">
    <location>
        <begin position="25"/>
        <end position="1003"/>
    </location>
</feature>
<dbReference type="AlphaFoldDB" id="A0A2N3NEN6"/>
<dbReference type="Gene3D" id="2.60.120.1620">
    <property type="match status" value="1"/>
</dbReference>
<organism evidence="4 5">
    <name type="scientific">Lomentospora prolificans</name>
    <dbReference type="NCBI Taxonomy" id="41688"/>
    <lineage>
        <taxon>Eukaryota</taxon>
        <taxon>Fungi</taxon>
        <taxon>Dikarya</taxon>
        <taxon>Ascomycota</taxon>
        <taxon>Pezizomycotina</taxon>
        <taxon>Sordariomycetes</taxon>
        <taxon>Hypocreomycetidae</taxon>
        <taxon>Microascales</taxon>
        <taxon>Microascaceae</taxon>
        <taxon>Lomentospora</taxon>
    </lineage>
</organism>
<dbReference type="GO" id="GO:0016787">
    <property type="term" value="F:hydrolase activity"/>
    <property type="evidence" value="ECO:0007669"/>
    <property type="project" value="UniProtKB-KW"/>
</dbReference>
<dbReference type="VEuPathDB" id="FungiDB:jhhlp_002652"/>
<reference evidence="4 5" key="1">
    <citation type="journal article" date="2017" name="G3 (Bethesda)">
        <title>First Draft Genome Sequence of the Pathogenic Fungus Lomentospora prolificans (Formerly Scedosporium prolificans).</title>
        <authorList>
            <person name="Luo R."/>
            <person name="Zimin A."/>
            <person name="Workman R."/>
            <person name="Fan Y."/>
            <person name="Pertea G."/>
            <person name="Grossman N."/>
            <person name="Wear M.P."/>
            <person name="Jia B."/>
            <person name="Miller H."/>
            <person name="Casadevall A."/>
            <person name="Timp W."/>
            <person name="Zhang S.X."/>
            <person name="Salzberg S.L."/>
        </authorList>
    </citation>
    <scope>NUCLEOTIDE SEQUENCE [LARGE SCALE GENOMIC DNA]</scope>
    <source>
        <strain evidence="4 5">JHH-5317</strain>
    </source>
</reference>
<dbReference type="InParanoid" id="A0A2N3NEN6"/>
<gene>
    <name evidence="4" type="ORF">jhhlp_002652</name>
</gene>
<dbReference type="Pfam" id="PF17829">
    <property type="entry name" value="GH115_C"/>
    <property type="match status" value="1"/>
</dbReference>
<proteinExistence type="predicted"/>
<dbReference type="Proteomes" id="UP000233524">
    <property type="component" value="Unassembled WGS sequence"/>
</dbReference>
<evidence type="ECO:0000313" key="5">
    <source>
        <dbReference type="Proteomes" id="UP000233524"/>
    </source>
</evidence>
<dbReference type="Gene3D" id="3.20.20.520">
    <property type="entry name" value="Glycosyl hydrolase family 115"/>
    <property type="match status" value="1"/>
</dbReference>
<keyword evidence="1" id="KW-0378">Hydrolase</keyword>
<dbReference type="SUPFAM" id="SSF55545">
    <property type="entry name" value="beta-N-acetylhexosaminidase-like domain"/>
    <property type="match status" value="1"/>
</dbReference>
<protein>
    <recommendedName>
        <fullName evidence="3">Gylcosyl hydrolase 115 C-terminal domain-containing protein</fullName>
    </recommendedName>
</protein>
<evidence type="ECO:0000313" key="4">
    <source>
        <dbReference type="EMBL" id="PKS10894.1"/>
    </source>
</evidence>
<accession>A0A2N3NEN6</accession>
<evidence type="ECO:0000256" key="2">
    <source>
        <dbReference type="SAM" id="SignalP"/>
    </source>
</evidence>
<dbReference type="Gene3D" id="3.30.379.10">
    <property type="entry name" value="Chitobiase/beta-hexosaminidase domain 2-like"/>
    <property type="match status" value="1"/>
</dbReference>